<comment type="caution">
    <text evidence="1">The sequence shown here is derived from an EMBL/GenBank/DDBJ whole genome shotgun (WGS) entry which is preliminary data.</text>
</comment>
<name>A0ACB8TXJ1_9APHY</name>
<keyword evidence="1" id="KW-0687">Ribonucleoprotein</keyword>
<accession>A0ACB8TXJ1</accession>
<organism evidence="1 2">
    <name type="scientific">Irpex rosettiformis</name>
    <dbReference type="NCBI Taxonomy" id="378272"/>
    <lineage>
        <taxon>Eukaryota</taxon>
        <taxon>Fungi</taxon>
        <taxon>Dikarya</taxon>
        <taxon>Basidiomycota</taxon>
        <taxon>Agaricomycotina</taxon>
        <taxon>Agaricomycetes</taxon>
        <taxon>Polyporales</taxon>
        <taxon>Irpicaceae</taxon>
        <taxon>Irpex</taxon>
    </lineage>
</organism>
<evidence type="ECO:0000313" key="1">
    <source>
        <dbReference type="EMBL" id="KAI0086767.1"/>
    </source>
</evidence>
<evidence type="ECO:0000313" key="2">
    <source>
        <dbReference type="Proteomes" id="UP001055072"/>
    </source>
</evidence>
<protein>
    <submittedName>
        <fullName evidence="1">Ribosomal protein S5 domain 2-type protein</fullName>
    </submittedName>
</protein>
<dbReference type="EMBL" id="MU274921">
    <property type="protein sequence ID" value="KAI0086767.1"/>
    <property type="molecule type" value="Genomic_DNA"/>
</dbReference>
<reference evidence="1" key="1">
    <citation type="journal article" date="2021" name="Environ. Microbiol.">
        <title>Gene family expansions and transcriptome signatures uncover fungal adaptations to wood decay.</title>
        <authorList>
            <person name="Hage H."/>
            <person name="Miyauchi S."/>
            <person name="Viragh M."/>
            <person name="Drula E."/>
            <person name="Min B."/>
            <person name="Chaduli D."/>
            <person name="Navarro D."/>
            <person name="Favel A."/>
            <person name="Norest M."/>
            <person name="Lesage-Meessen L."/>
            <person name="Balint B."/>
            <person name="Merenyi Z."/>
            <person name="de Eugenio L."/>
            <person name="Morin E."/>
            <person name="Martinez A.T."/>
            <person name="Baldrian P."/>
            <person name="Stursova M."/>
            <person name="Martinez M.J."/>
            <person name="Novotny C."/>
            <person name="Magnuson J.K."/>
            <person name="Spatafora J.W."/>
            <person name="Maurice S."/>
            <person name="Pangilinan J."/>
            <person name="Andreopoulos W."/>
            <person name="LaButti K."/>
            <person name="Hundley H."/>
            <person name="Na H."/>
            <person name="Kuo A."/>
            <person name="Barry K."/>
            <person name="Lipzen A."/>
            <person name="Henrissat B."/>
            <person name="Riley R."/>
            <person name="Ahrendt S."/>
            <person name="Nagy L.G."/>
            <person name="Grigoriev I.V."/>
            <person name="Martin F."/>
            <person name="Rosso M.N."/>
        </authorList>
    </citation>
    <scope>NUCLEOTIDE SEQUENCE</scope>
    <source>
        <strain evidence="1">CBS 384.51</strain>
    </source>
</reference>
<proteinExistence type="predicted"/>
<sequence>MISISKSEKSYIQESLRSTLAFREDGRGLSDFRSVFLETGIAPLANGSARVNLGKAGQEGGGGTEAIAAVKLEVEDVQSGDGVDGGRVACNVSCSPAAYSHISSNALDNLQHDYTTLLHQVLSHPTLHPKNLGILPHKKAWLLSLDVTILSDAGNAFDVIFMAARAALWDTKVPRTRSIQYAGRKSVQTPEEAMDVDGNSAGPSNFNTRDLPTATDFELADTWDEGEPLEGRERWPVCITLNIDSPVHYLDATLLEEAATPLRLLLLFSFPSSSSSILQSMKLLGPGELKLSEVTGHITDGEKYARTLFNALESKLRDEDLRRNQKARTKFAGR</sequence>
<dbReference type="Proteomes" id="UP001055072">
    <property type="component" value="Unassembled WGS sequence"/>
</dbReference>
<gene>
    <name evidence="1" type="ORF">BDY19DRAFT_894087</name>
</gene>
<keyword evidence="1" id="KW-0689">Ribosomal protein</keyword>
<keyword evidence="2" id="KW-1185">Reference proteome</keyword>